<comment type="similarity">
    <text evidence="1">Belongs to the methyltransferase superfamily. LaeA methyltransferase family.</text>
</comment>
<evidence type="ECO:0000313" key="3">
    <source>
        <dbReference type="Proteomes" id="UP001396898"/>
    </source>
</evidence>
<dbReference type="EMBL" id="JAQQWI010000002">
    <property type="protein sequence ID" value="KAK8037849.1"/>
    <property type="molecule type" value="Genomic_DNA"/>
</dbReference>
<keyword evidence="3" id="KW-1185">Reference proteome</keyword>
<dbReference type="PANTHER" id="PTHR43591:SF24">
    <property type="entry name" value="2-METHOXY-6-POLYPRENYL-1,4-BENZOQUINOL METHYLASE, MITOCHONDRIAL"/>
    <property type="match status" value="1"/>
</dbReference>
<sequence>MVKIWGGQLHMSPVEKPATVLDVGTGSGLWALAGQKNPESRVLGVDISPSNPAFHVPGCAFKTMDVTEPWTLDTQFDFIHARGLPDFAPATRQAVFDAMWDSLEPGGWLEITNWSLKLRSPDHSTEGTRLEQWFFLLEKGKQAPAQVEAAAC</sequence>
<dbReference type="CDD" id="cd02440">
    <property type="entry name" value="AdoMet_MTases"/>
    <property type="match status" value="1"/>
</dbReference>
<evidence type="ECO:0000256" key="1">
    <source>
        <dbReference type="ARBA" id="ARBA00038158"/>
    </source>
</evidence>
<name>A0ABR1SVW2_9PEZI</name>
<protein>
    <submittedName>
        <fullName evidence="2">S-adenosyl-L-methionine-dependent methyltransferase</fullName>
    </submittedName>
</protein>
<dbReference type="GO" id="GO:0008168">
    <property type="term" value="F:methyltransferase activity"/>
    <property type="evidence" value="ECO:0007669"/>
    <property type="project" value="UniProtKB-KW"/>
</dbReference>
<dbReference type="PANTHER" id="PTHR43591">
    <property type="entry name" value="METHYLTRANSFERASE"/>
    <property type="match status" value="1"/>
</dbReference>
<evidence type="ECO:0000313" key="2">
    <source>
        <dbReference type="EMBL" id="KAK8037849.1"/>
    </source>
</evidence>
<reference evidence="2 3" key="1">
    <citation type="submission" date="2023-01" db="EMBL/GenBank/DDBJ databases">
        <title>Analysis of 21 Apiospora genomes using comparative genomics revels a genus with tremendous synthesis potential of carbohydrate active enzymes and secondary metabolites.</title>
        <authorList>
            <person name="Sorensen T."/>
        </authorList>
    </citation>
    <scope>NUCLEOTIDE SEQUENCE [LARGE SCALE GENOMIC DNA]</scope>
    <source>
        <strain evidence="2 3">CBS 20057</strain>
    </source>
</reference>
<gene>
    <name evidence="2" type="ORF">PG991_001195</name>
</gene>
<dbReference type="Gene3D" id="3.40.50.150">
    <property type="entry name" value="Vaccinia Virus protein VP39"/>
    <property type="match status" value="1"/>
</dbReference>
<dbReference type="Proteomes" id="UP001396898">
    <property type="component" value="Unassembled WGS sequence"/>
</dbReference>
<proteinExistence type="inferred from homology"/>
<dbReference type="Pfam" id="PF13489">
    <property type="entry name" value="Methyltransf_23"/>
    <property type="match status" value="1"/>
</dbReference>
<dbReference type="SUPFAM" id="SSF53335">
    <property type="entry name" value="S-adenosyl-L-methionine-dependent methyltransferases"/>
    <property type="match status" value="1"/>
</dbReference>
<organism evidence="2 3">
    <name type="scientific">Apiospora marii</name>
    <dbReference type="NCBI Taxonomy" id="335849"/>
    <lineage>
        <taxon>Eukaryota</taxon>
        <taxon>Fungi</taxon>
        <taxon>Dikarya</taxon>
        <taxon>Ascomycota</taxon>
        <taxon>Pezizomycotina</taxon>
        <taxon>Sordariomycetes</taxon>
        <taxon>Xylariomycetidae</taxon>
        <taxon>Amphisphaeriales</taxon>
        <taxon>Apiosporaceae</taxon>
        <taxon>Apiospora</taxon>
    </lineage>
</organism>
<dbReference type="InterPro" id="IPR029063">
    <property type="entry name" value="SAM-dependent_MTases_sf"/>
</dbReference>
<comment type="caution">
    <text evidence="2">The sequence shown here is derived from an EMBL/GenBank/DDBJ whole genome shotgun (WGS) entry which is preliminary data.</text>
</comment>
<keyword evidence="2" id="KW-0808">Transferase</keyword>
<keyword evidence="2" id="KW-0489">Methyltransferase</keyword>
<dbReference type="GO" id="GO:0032259">
    <property type="term" value="P:methylation"/>
    <property type="evidence" value="ECO:0007669"/>
    <property type="project" value="UniProtKB-KW"/>
</dbReference>
<accession>A0ABR1SVW2</accession>